<feature type="domain" description="ABC transporter" evidence="2">
    <location>
        <begin position="24"/>
        <end position="110"/>
    </location>
</feature>
<keyword evidence="3" id="KW-0067">ATP-binding</keyword>
<gene>
    <name evidence="3" type="primary">potA_2</name>
    <name evidence="3" type="ORF">NCTC12998_01350</name>
</gene>
<proteinExistence type="predicted"/>
<dbReference type="Proteomes" id="UP000345637">
    <property type="component" value="Unassembled WGS sequence"/>
</dbReference>
<dbReference type="InterPro" id="IPR003439">
    <property type="entry name" value="ABC_transporter-like_ATP-bd"/>
</dbReference>
<dbReference type="GO" id="GO:0005524">
    <property type="term" value="F:ATP binding"/>
    <property type="evidence" value="ECO:0007669"/>
    <property type="project" value="UniProtKB-KW"/>
</dbReference>
<sequence length="138" mass="14901">MVTFAQWTASTWGSVMANFSPCWGPSGSGKTTCLRLIAGFEQLSGGAISIYGHKASELPPWQRDVNTVFQDYALFPHMSILDNVAYGLMVKGIGKKERHFRAQEALEKVAPRLCAHPQTVTALRRTAAAGGDCPCAGE</sequence>
<keyword evidence="3" id="KW-0547">Nucleotide-binding</keyword>
<dbReference type="EMBL" id="CAADJE010000016">
    <property type="protein sequence ID" value="VFS60530.1"/>
    <property type="molecule type" value="Genomic_DNA"/>
</dbReference>
<dbReference type="AlphaFoldDB" id="A0A485AIH9"/>
<dbReference type="PANTHER" id="PTHR42781:SF4">
    <property type="entry name" value="SPERMIDINE_PUTRESCINE IMPORT ATP-BINDING PROTEIN POTA"/>
    <property type="match status" value="1"/>
</dbReference>
<organism evidence="3 4">
    <name type="scientific">Raoultella planticola</name>
    <name type="common">Klebsiella planticola</name>
    <dbReference type="NCBI Taxonomy" id="575"/>
    <lineage>
        <taxon>Bacteria</taxon>
        <taxon>Pseudomonadati</taxon>
        <taxon>Pseudomonadota</taxon>
        <taxon>Gammaproteobacteria</taxon>
        <taxon>Enterobacterales</taxon>
        <taxon>Enterobacteriaceae</taxon>
        <taxon>Klebsiella/Raoultella group</taxon>
        <taxon>Raoultella</taxon>
    </lineage>
</organism>
<dbReference type="PANTHER" id="PTHR42781">
    <property type="entry name" value="SPERMIDINE/PUTRESCINE IMPORT ATP-BINDING PROTEIN POTA"/>
    <property type="match status" value="1"/>
</dbReference>
<dbReference type="Gene3D" id="3.40.50.300">
    <property type="entry name" value="P-loop containing nucleotide triphosphate hydrolases"/>
    <property type="match status" value="1"/>
</dbReference>
<dbReference type="InterPro" id="IPR050093">
    <property type="entry name" value="ABC_SmlMolc_Importer"/>
</dbReference>
<evidence type="ECO:0000313" key="4">
    <source>
        <dbReference type="Proteomes" id="UP000345637"/>
    </source>
</evidence>
<keyword evidence="3" id="KW-0378">Hydrolase</keyword>
<evidence type="ECO:0000313" key="3">
    <source>
        <dbReference type="EMBL" id="VFS60530.1"/>
    </source>
</evidence>
<evidence type="ECO:0000259" key="2">
    <source>
        <dbReference type="Pfam" id="PF00005"/>
    </source>
</evidence>
<protein>
    <submittedName>
        <fullName evidence="3">Spermidine/putrescine import ATP-binding protein PotA</fullName>
        <ecNumber evidence="3">3.6.3.31</ecNumber>
    </submittedName>
</protein>
<dbReference type="EC" id="3.6.3.31" evidence="3"/>
<keyword evidence="1" id="KW-0813">Transport</keyword>
<dbReference type="SUPFAM" id="SSF52540">
    <property type="entry name" value="P-loop containing nucleoside triphosphate hydrolases"/>
    <property type="match status" value="1"/>
</dbReference>
<dbReference type="GO" id="GO:0016887">
    <property type="term" value="F:ATP hydrolysis activity"/>
    <property type="evidence" value="ECO:0007669"/>
    <property type="project" value="InterPro"/>
</dbReference>
<evidence type="ECO:0000256" key="1">
    <source>
        <dbReference type="ARBA" id="ARBA00022448"/>
    </source>
</evidence>
<name>A0A485AIH9_RAOPL</name>
<accession>A0A485AIH9</accession>
<reference evidence="3 4" key="1">
    <citation type="submission" date="2019-03" db="EMBL/GenBank/DDBJ databases">
        <authorList>
            <consortium name="Pathogen Informatics"/>
        </authorList>
    </citation>
    <scope>NUCLEOTIDE SEQUENCE [LARGE SCALE GENOMIC DNA]</scope>
    <source>
        <strain evidence="3 4">NCTC12998</strain>
    </source>
</reference>
<dbReference type="Pfam" id="PF00005">
    <property type="entry name" value="ABC_tran"/>
    <property type="match status" value="1"/>
</dbReference>
<dbReference type="InterPro" id="IPR027417">
    <property type="entry name" value="P-loop_NTPase"/>
</dbReference>